<reference evidence="1 2" key="1">
    <citation type="submission" date="2015-01" db="EMBL/GenBank/DDBJ databases">
        <title>Evolution of Trichinella species and genotypes.</title>
        <authorList>
            <person name="Korhonen P.K."/>
            <person name="Edoardo P."/>
            <person name="Giuseppe L.R."/>
            <person name="Gasser R.B."/>
        </authorList>
    </citation>
    <scope>NUCLEOTIDE SEQUENCE [LARGE SCALE GENOMIC DNA]</scope>
    <source>
        <strain evidence="1">ISS37</strain>
    </source>
</reference>
<protein>
    <submittedName>
        <fullName evidence="1">Uncharacterized protein</fullName>
    </submittedName>
</protein>
<name>A0A0V0SC40_9BILA</name>
<accession>A0A0V0SC40</accession>
<dbReference type="EMBL" id="JYDL01000018">
    <property type="protein sequence ID" value="KRX24296.1"/>
    <property type="molecule type" value="Genomic_DNA"/>
</dbReference>
<evidence type="ECO:0000313" key="1">
    <source>
        <dbReference type="EMBL" id="KRX24296.1"/>
    </source>
</evidence>
<dbReference type="AlphaFoldDB" id="A0A0V0SC40"/>
<evidence type="ECO:0000313" key="2">
    <source>
        <dbReference type="Proteomes" id="UP000054630"/>
    </source>
</evidence>
<organism evidence="1 2">
    <name type="scientific">Trichinella nelsoni</name>
    <dbReference type="NCBI Taxonomy" id="6336"/>
    <lineage>
        <taxon>Eukaryota</taxon>
        <taxon>Metazoa</taxon>
        <taxon>Ecdysozoa</taxon>
        <taxon>Nematoda</taxon>
        <taxon>Enoplea</taxon>
        <taxon>Dorylaimia</taxon>
        <taxon>Trichinellida</taxon>
        <taxon>Trichinellidae</taxon>
        <taxon>Trichinella</taxon>
    </lineage>
</organism>
<dbReference type="Proteomes" id="UP000054630">
    <property type="component" value="Unassembled WGS sequence"/>
</dbReference>
<gene>
    <name evidence="1" type="ORF">T07_14552</name>
</gene>
<sequence>MNSNCNGIARAIYCYTFERLKCALHVHAKCILLLLISVDFREESPRFTHAGRYPSEYRSI</sequence>
<proteinExistence type="predicted"/>
<comment type="caution">
    <text evidence="1">The sequence shown here is derived from an EMBL/GenBank/DDBJ whole genome shotgun (WGS) entry which is preliminary data.</text>
</comment>
<keyword evidence="2" id="KW-1185">Reference proteome</keyword>